<evidence type="ECO:0000256" key="1">
    <source>
        <dbReference type="ARBA" id="ARBA00022679"/>
    </source>
</evidence>
<dbReference type="SUPFAM" id="SSF56214">
    <property type="entry name" value="4'-phosphopantetheinyl transferase"/>
    <property type="match status" value="2"/>
</dbReference>
<evidence type="ECO:0000259" key="2">
    <source>
        <dbReference type="Pfam" id="PF01648"/>
    </source>
</evidence>
<protein>
    <recommendedName>
        <fullName evidence="2">4'-phosphopantetheinyl transferase domain-containing protein</fullName>
    </recommendedName>
</protein>
<dbReference type="InterPro" id="IPR008278">
    <property type="entry name" value="4-PPantetheinyl_Trfase_dom"/>
</dbReference>
<evidence type="ECO:0000313" key="4">
    <source>
        <dbReference type="Proteomes" id="UP000179797"/>
    </source>
</evidence>
<keyword evidence="4" id="KW-1185">Reference proteome</keyword>
<dbReference type="Gene3D" id="3.90.470.20">
    <property type="entry name" value="4'-phosphopantetheinyl transferase domain"/>
    <property type="match status" value="2"/>
</dbReference>
<reference evidence="3 4" key="1">
    <citation type="journal article" date="2012" name="Int. J. Syst. Evol. Microbiol.">
        <title>Flammeovirga pacifica sp. nov., isolated from deep-sea sediment.</title>
        <authorList>
            <person name="Xu H."/>
            <person name="Fu Y."/>
            <person name="Yang N."/>
            <person name="Ding Z."/>
            <person name="Lai Q."/>
            <person name="Zeng R."/>
        </authorList>
    </citation>
    <scope>NUCLEOTIDE SEQUENCE [LARGE SCALE GENOMIC DNA]</scope>
    <source>
        <strain evidence="4">DSM 24597 / LMG 26175 / WPAGA1</strain>
    </source>
</reference>
<dbReference type="InterPro" id="IPR037143">
    <property type="entry name" value="4-PPantetheinyl_Trfase_dom_sf"/>
</dbReference>
<proteinExistence type="predicted"/>
<evidence type="ECO:0000313" key="3">
    <source>
        <dbReference type="EMBL" id="OHX65706.1"/>
    </source>
</evidence>
<dbReference type="Pfam" id="PF01648">
    <property type="entry name" value="ACPS"/>
    <property type="match status" value="1"/>
</dbReference>
<dbReference type="OrthoDB" id="1190494at2"/>
<keyword evidence="1" id="KW-0808">Transferase</keyword>
<feature type="domain" description="4'-phosphopantetheinyl transferase" evidence="2">
    <location>
        <begin position="110"/>
        <end position="196"/>
    </location>
</feature>
<accession>A0A1S1YXG2</accession>
<dbReference type="STRING" id="915059.NH26_04750"/>
<sequence length="210" mass="24390">MPEIISNNINQKIYYSLWRIDESESELLSDIFEEKSEFETIKNQNSRLQTIASRVALKRLLEKHSYKYSGILKNAIGKPELKYLPLSCSISHSKKYVLVCFSDSNQLNTLGCDIEKIQSRILRLLPRVATNNEVNYATDDAIKATQIWTVKEATYKAFGKLNIEFNSQIKSQIEEDEIKKVEINEIDKAALTYQLFFDKHEEMVFCIAYK</sequence>
<organism evidence="3 4">
    <name type="scientific">Flammeovirga pacifica</name>
    <dbReference type="NCBI Taxonomy" id="915059"/>
    <lineage>
        <taxon>Bacteria</taxon>
        <taxon>Pseudomonadati</taxon>
        <taxon>Bacteroidota</taxon>
        <taxon>Cytophagia</taxon>
        <taxon>Cytophagales</taxon>
        <taxon>Flammeovirgaceae</taxon>
        <taxon>Flammeovirga</taxon>
    </lineage>
</organism>
<dbReference type="RefSeq" id="WP_044222274.1">
    <property type="nucleotide sequence ID" value="NZ_JRYR02000001.1"/>
</dbReference>
<dbReference type="EMBL" id="JRYR02000001">
    <property type="protein sequence ID" value="OHX65706.1"/>
    <property type="molecule type" value="Genomic_DNA"/>
</dbReference>
<name>A0A1S1YXG2_FLAPC</name>
<gene>
    <name evidence="3" type="ORF">NH26_04750</name>
</gene>
<dbReference type="GO" id="GO:0008897">
    <property type="term" value="F:holo-[acyl-carrier-protein] synthase activity"/>
    <property type="evidence" value="ECO:0007669"/>
    <property type="project" value="InterPro"/>
</dbReference>
<dbReference type="AlphaFoldDB" id="A0A1S1YXG2"/>
<dbReference type="GO" id="GO:0000287">
    <property type="term" value="F:magnesium ion binding"/>
    <property type="evidence" value="ECO:0007669"/>
    <property type="project" value="InterPro"/>
</dbReference>
<dbReference type="Proteomes" id="UP000179797">
    <property type="component" value="Unassembled WGS sequence"/>
</dbReference>
<comment type="caution">
    <text evidence="3">The sequence shown here is derived from an EMBL/GenBank/DDBJ whole genome shotgun (WGS) entry which is preliminary data.</text>
</comment>